<feature type="domain" description="RanBP2-type" evidence="5">
    <location>
        <begin position="807"/>
        <end position="826"/>
    </location>
</feature>
<name>A0A6I8UU02_DROPS</name>
<dbReference type="PROSITE" id="PS01358">
    <property type="entry name" value="ZF_RANBP2_1"/>
    <property type="match status" value="1"/>
</dbReference>
<evidence type="ECO:0000256" key="3">
    <source>
        <dbReference type="ARBA" id="ARBA00022833"/>
    </source>
</evidence>
<dbReference type="SMART" id="SM00547">
    <property type="entry name" value="ZnF_RBZ"/>
    <property type="match status" value="1"/>
</dbReference>
<proteinExistence type="predicted"/>
<evidence type="ECO:0000256" key="2">
    <source>
        <dbReference type="ARBA" id="ARBA00022771"/>
    </source>
</evidence>
<dbReference type="RefSeq" id="XP_001360904.4">
    <property type="nucleotide sequence ID" value="XM_001360867.4"/>
</dbReference>
<feature type="compositionally biased region" description="Low complexity" evidence="4">
    <location>
        <begin position="701"/>
        <end position="710"/>
    </location>
</feature>
<dbReference type="KEGG" id="dpo:4804328"/>
<accession>A0A6I8UU02</accession>
<dbReference type="InterPro" id="IPR036339">
    <property type="entry name" value="PUB-like_dom_sf"/>
</dbReference>
<keyword evidence="1" id="KW-0479">Metal-binding</keyword>
<dbReference type="PANTHER" id="PTHR15326:SF2">
    <property type="entry name" value="PROTEIN TAMOZHENNIC"/>
    <property type="match status" value="1"/>
</dbReference>
<evidence type="ECO:0000256" key="4">
    <source>
        <dbReference type="SAM" id="MobiDB-lite"/>
    </source>
</evidence>
<dbReference type="InParanoid" id="A0A6I8UU02"/>
<keyword evidence="3" id="KW-0862">Zinc</keyword>
<dbReference type="Proteomes" id="UP000001819">
    <property type="component" value="Chromosome 3"/>
</dbReference>
<dbReference type="CDD" id="cd09212">
    <property type="entry name" value="PUB"/>
    <property type="match status" value="1"/>
</dbReference>
<evidence type="ECO:0000256" key="1">
    <source>
        <dbReference type="ARBA" id="ARBA00022723"/>
    </source>
</evidence>
<dbReference type="InterPro" id="IPR001876">
    <property type="entry name" value="Znf_RanBP2"/>
</dbReference>
<feature type="region of interest" description="Disordered" evidence="4">
    <location>
        <begin position="773"/>
        <end position="797"/>
    </location>
</feature>
<reference evidence="7" key="2">
    <citation type="submission" date="2025-08" db="UniProtKB">
        <authorList>
            <consortium name="RefSeq"/>
        </authorList>
    </citation>
    <scope>IDENTIFICATION</scope>
    <source>
        <strain evidence="7">MV-25-SWS-2005</strain>
        <tissue evidence="7">Whole body</tissue>
    </source>
</reference>
<dbReference type="Gene3D" id="2.30.30.380">
    <property type="entry name" value="Zn-finger domain of Sec23/24"/>
    <property type="match status" value="1"/>
</dbReference>
<dbReference type="GO" id="GO:0005737">
    <property type="term" value="C:cytoplasm"/>
    <property type="evidence" value="ECO:0007669"/>
    <property type="project" value="TreeGrafter"/>
</dbReference>
<gene>
    <name evidence="7" type="primary">tamo</name>
</gene>
<dbReference type="PANTHER" id="PTHR15326">
    <property type="entry name" value="SPERMATOGENESIS-ASSOCIATED PROTEIN 2/TAMOZHENNIC"/>
    <property type="match status" value="1"/>
</dbReference>
<feature type="compositionally biased region" description="Polar residues" evidence="4">
    <location>
        <begin position="716"/>
        <end position="725"/>
    </location>
</feature>
<sequence>MSDFVPRDILPDLWQEILQRHWSFLETEESIQKLEERKKLEGCLKEFLCVVPHDRKFFLPETGHILRKSVRELTDFTAQNAIVGFETISQYANNLFTKPWRKEYRTLKTYSGCYQHDVLTRLLDADQLFLAMGYRRISEDTFVLEGPICPDQVTNVSRDAMAAYVECQIMKHIHAGVHAEGFPCSWKEIFQYRERHIGGTTHSIKEIVFHLNEKRLRKEKMSDNTYSNVATIATQPPKSRVADGSVSASPCALHGNNLVHPASSNSCAIHPNVVSPNLSHDSLSGKYLPPYPAHPQQQPQLQQTAGGGLMTHSRSLDHYQEPHNVLPHRHSFDQQCQAMHQHPHLYEEPYDCLDGLSMGSSASYAAVAGGYNAPGNRYPLPYNISNQLNAQYATPADVFTNSEHNMYATIEKTGVLASGPVHSCDYHRRQGQAPPSGAAVAAMAAMQHRQSTYPPDHHLIDFDERANLMQHDYGAHDYHPRLYEQRSHGGYLRGNSVIYAPPPEPTSYGGYDLPTTLPHSQPPPPTAQDRYVYARPVPKSSRTRALAESGCDSRQADRDLMQDPMDNNRKKHKELKERASRMAPADAYHRRAAANDPDIPTTVTDMTAGYETASLDDFVTLSSASPPLMPKVQEGVGSFESWNYVFKNLERSGYSKDLGDREDLLVQSLDLDSLNISNDSANPAEKSTRRDTAKTQTVTRAASAAAVEASGGKGTRFSSATTETSGGKARTLEKKTGAIRREAKVVQAPAPTLVPNRSSTGVKKVKSALKTATIDNRGTGSRNRSGAGPKHPPPVSTQLIVTSPNEWSCRFCTFLNPDTKRICEMCCRSKDFNLEAATAASSSAAAAAAAASVSHASSTCV</sequence>
<feature type="region of interest" description="Disordered" evidence="4">
    <location>
        <begin position="675"/>
        <end position="736"/>
    </location>
</feature>
<dbReference type="Gene3D" id="1.20.58.2190">
    <property type="match status" value="1"/>
</dbReference>
<keyword evidence="2" id="KW-0863">Zinc-finger</keyword>
<dbReference type="Pfam" id="PF21388">
    <property type="entry name" value="SPATA2_PUB-like"/>
    <property type="match status" value="1"/>
</dbReference>
<dbReference type="InterPro" id="IPR036443">
    <property type="entry name" value="Znf_RanBP2_sf"/>
</dbReference>
<keyword evidence="6" id="KW-1185">Reference proteome</keyword>
<feature type="region of interest" description="Disordered" evidence="4">
    <location>
        <begin position="503"/>
        <end position="585"/>
    </location>
</feature>
<evidence type="ECO:0000313" key="6">
    <source>
        <dbReference type="Proteomes" id="UP000001819"/>
    </source>
</evidence>
<dbReference type="SUPFAM" id="SSF143503">
    <property type="entry name" value="PUG domain-like"/>
    <property type="match status" value="1"/>
</dbReference>
<dbReference type="SUPFAM" id="SSF90209">
    <property type="entry name" value="Ran binding protein zinc finger-like"/>
    <property type="match status" value="1"/>
</dbReference>
<evidence type="ECO:0000313" key="7">
    <source>
        <dbReference type="RefSeq" id="XP_001360904.4"/>
    </source>
</evidence>
<feature type="compositionally biased region" description="Polar residues" evidence="4">
    <location>
        <begin position="773"/>
        <end position="784"/>
    </location>
</feature>
<protein>
    <submittedName>
        <fullName evidence="7">Protein tamozhennic</fullName>
    </submittedName>
</protein>
<reference evidence="6" key="1">
    <citation type="submission" date="2024-06" db="UniProtKB">
        <authorList>
            <consortium name="RefSeq"/>
        </authorList>
    </citation>
    <scope>NUCLEOTIDE SEQUENCE [LARGE SCALE GENOMIC DNA]</scope>
    <source>
        <strain evidence="6">MV2-25</strain>
    </source>
</reference>
<dbReference type="GO" id="GO:0008270">
    <property type="term" value="F:zinc ion binding"/>
    <property type="evidence" value="ECO:0007669"/>
    <property type="project" value="UniProtKB-KW"/>
</dbReference>
<organism evidence="6 7">
    <name type="scientific">Drosophila pseudoobscura pseudoobscura</name>
    <name type="common">Fruit fly</name>
    <dbReference type="NCBI Taxonomy" id="46245"/>
    <lineage>
        <taxon>Eukaryota</taxon>
        <taxon>Metazoa</taxon>
        <taxon>Ecdysozoa</taxon>
        <taxon>Arthropoda</taxon>
        <taxon>Hexapoda</taxon>
        <taxon>Insecta</taxon>
        <taxon>Pterygota</taxon>
        <taxon>Neoptera</taxon>
        <taxon>Endopterygota</taxon>
        <taxon>Diptera</taxon>
        <taxon>Brachycera</taxon>
        <taxon>Muscomorpha</taxon>
        <taxon>Ephydroidea</taxon>
        <taxon>Drosophilidae</taxon>
        <taxon>Drosophila</taxon>
        <taxon>Sophophora</taxon>
    </lineage>
</organism>
<dbReference type="AlphaFoldDB" id="A0A6I8UU02"/>
<evidence type="ECO:0000259" key="5">
    <source>
        <dbReference type="PROSITE" id="PS01358"/>
    </source>
</evidence>
<dbReference type="FunCoup" id="A0A6I8UU02">
    <property type="interactions" value="319"/>
</dbReference>
<dbReference type="InterPro" id="IPR048839">
    <property type="entry name" value="SPATA2_PUB-like"/>
</dbReference>